<dbReference type="AlphaFoldDB" id="A0A4Z2G0L5"/>
<protein>
    <submittedName>
        <fullName evidence="2">Uncharacterized protein</fullName>
    </submittedName>
</protein>
<feature type="compositionally biased region" description="Polar residues" evidence="1">
    <location>
        <begin position="131"/>
        <end position="148"/>
    </location>
</feature>
<sequence length="148" mass="16144">MMNTNDSSPDSRRFASKSFDPEDKEEVVKRVRKHPAQRRLLSAGLRVVGRTQTPDTKRSRDEESTQDPERRVAVTQKPSALHRGTGRRTRGQTASSSGRSSPSSLSVSGFGPEGLPPSSPGCTGTRPEIFTSYTAPRSATATRRSNKT</sequence>
<dbReference type="EMBL" id="SRLO01000773">
    <property type="protein sequence ID" value="TNN46801.1"/>
    <property type="molecule type" value="Genomic_DNA"/>
</dbReference>
<dbReference type="Proteomes" id="UP000314294">
    <property type="component" value="Unassembled WGS sequence"/>
</dbReference>
<comment type="caution">
    <text evidence="2">The sequence shown here is derived from an EMBL/GenBank/DDBJ whole genome shotgun (WGS) entry which is preliminary data.</text>
</comment>
<proteinExistence type="predicted"/>
<accession>A0A4Z2G0L5</accession>
<keyword evidence="3" id="KW-1185">Reference proteome</keyword>
<feature type="compositionally biased region" description="Basic and acidic residues" evidence="1">
    <location>
        <begin position="55"/>
        <end position="72"/>
    </location>
</feature>
<gene>
    <name evidence="2" type="ORF">EYF80_043012</name>
</gene>
<evidence type="ECO:0000313" key="3">
    <source>
        <dbReference type="Proteomes" id="UP000314294"/>
    </source>
</evidence>
<organism evidence="2 3">
    <name type="scientific">Liparis tanakae</name>
    <name type="common">Tanaka's snailfish</name>
    <dbReference type="NCBI Taxonomy" id="230148"/>
    <lineage>
        <taxon>Eukaryota</taxon>
        <taxon>Metazoa</taxon>
        <taxon>Chordata</taxon>
        <taxon>Craniata</taxon>
        <taxon>Vertebrata</taxon>
        <taxon>Euteleostomi</taxon>
        <taxon>Actinopterygii</taxon>
        <taxon>Neopterygii</taxon>
        <taxon>Teleostei</taxon>
        <taxon>Neoteleostei</taxon>
        <taxon>Acanthomorphata</taxon>
        <taxon>Eupercaria</taxon>
        <taxon>Perciformes</taxon>
        <taxon>Cottioidei</taxon>
        <taxon>Cottales</taxon>
        <taxon>Liparidae</taxon>
        <taxon>Liparis</taxon>
    </lineage>
</organism>
<evidence type="ECO:0000313" key="2">
    <source>
        <dbReference type="EMBL" id="TNN46801.1"/>
    </source>
</evidence>
<evidence type="ECO:0000256" key="1">
    <source>
        <dbReference type="SAM" id="MobiDB-lite"/>
    </source>
</evidence>
<feature type="compositionally biased region" description="Low complexity" evidence="1">
    <location>
        <begin position="91"/>
        <end position="109"/>
    </location>
</feature>
<reference evidence="2 3" key="1">
    <citation type="submission" date="2019-03" db="EMBL/GenBank/DDBJ databases">
        <title>First draft genome of Liparis tanakae, snailfish: a comprehensive survey of snailfish specific genes.</title>
        <authorList>
            <person name="Kim W."/>
            <person name="Song I."/>
            <person name="Jeong J.-H."/>
            <person name="Kim D."/>
            <person name="Kim S."/>
            <person name="Ryu S."/>
            <person name="Song J.Y."/>
            <person name="Lee S.K."/>
        </authorList>
    </citation>
    <scope>NUCLEOTIDE SEQUENCE [LARGE SCALE GENOMIC DNA]</scope>
    <source>
        <tissue evidence="2">Muscle</tissue>
    </source>
</reference>
<name>A0A4Z2G0L5_9TELE</name>
<feature type="region of interest" description="Disordered" evidence="1">
    <location>
        <begin position="1"/>
        <end position="148"/>
    </location>
</feature>